<name>A0AAN9TL82_9HEMI</name>
<feature type="transmembrane region" description="Helical" evidence="1">
    <location>
        <begin position="224"/>
        <end position="243"/>
    </location>
</feature>
<gene>
    <name evidence="2" type="ORF">V9T40_002897</name>
</gene>
<evidence type="ECO:0000256" key="1">
    <source>
        <dbReference type="SAM" id="Phobius"/>
    </source>
</evidence>
<dbReference type="EMBL" id="JBBCAQ010000022">
    <property type="protein sequence ID" value="KAK7591284.1"/>
    <property type="molecule type" value="Genomic_DNA"/>
</dbReference>
<evidence type="ECO:0000313" key="3">
    <source>
        <dbReference type="Proteomes" id="UP001367676"/>
    </source>
</evidence>
<dbReference type="Proteomes" id="UP001367676">
    <property type="component" value="Unassembled WGS sequence"/>
</dbReference>
<keyword evidence="3" id="KW-1185">Reference proteome</keyword>
<reference evidence="2 3" key="1">
    <citation type="submission" date="2024-03" db="EMBL/GenBank/DDBJ databases">
        <title>Adaptation during the transition from Ophiocordyceps entomopathogen to insect associate is accompanied by gene loss and intensified selection.</title>
        <authorList>
            <person name="Ward C.M."/>
            <person name="Onetto C.A."/>
            <person name="Borneman A.R."/>
        </authorList>
    </citation>
    <scope>NUCLEOTIDE SEQUENCE [LARGE SCALE GENOMIC DNA]</scope>
    <source>
        <strain evidence="2">AWRI1</strain>
        <tissue evidence="2">Single Adult Female</tissue>
    </source>
</reference>
<protein>
    <submittedName>
        <fullName evidence="2">Uncharacterized protein</fullName>
    </submittedName>
</protein>
<comment type="caution">
    <text evidence="2">The sequence shown here is derived from an EMBL/GenBank/DDBJ whole genome shotgun (WGS) entry which is preliminary data.</text>
</comment>
<proteinExistence type="predicted"/>
<dbReference type="PANTHER" id="PTHR21879">
    <property type="entry name" value="FI03362P-RELATED-RELATED"/>
    <property type="match status" value="1"/>
</dbReference>
<dbReference type="Pfam" id="PF07898">
    <property type="entry name" value="DUF1676"/>
    <property type="match status" value="1"/>
</dbReference>
<dbReference type="AlphaFoldDB" id="A0AAN9TL82"/>
<organism evidence="2 3">
    <name type="scientific">Parthenolecanium corni</name>
    <dbReference type="NCBI Taxonomy" id="536013"/>
    <lineage>
        <taxon>Eukaryota</taxon>
        <taxon>Metazoa</taxon>
        <taxon>Ecdysozoa</taxon>
        <taxon>Arthropoda</taxon>
        <taxon>Hexapoda</taxon>
        <taxon>Insecta</taxon>
        <taxon>Pterygota</taxon>
        <taxon>Neoptera</taxon>
        <taxon>Paraneoptera</taxon>
        <taxon>Hemiptera</taxon>
        <taxon>Sternorrhyncha</taxon>
        <taxon>Coccoidea</taxon>
        <taxon>Coccidae</taxon>
        <taxon>Parthenolecanium</taxon>
    </lineage>
</organism>
<feature type="transmembrane region" description="Helical" evidence="1">
    <location>
        <begin position="197"/>
        <end position="218"/>
    </location>
</feature>
<dbReference type="GO" id="GO:0016020">
    <property type="term" value="C:membrane"/>
    <property type="evidence" value="ECO:0007669"/>
    <property type="project" value="TreeGrafter"/>
</dbReference>
<keyword evidence="1" id="KW-0472">Membrane</keyword>
<dbReference type="InterPro" id="IPR012464">
    <property type="entry name" value="DUF1676"/>
</dbReference>
<keyword evidence="1" id="KW-0812">Transmembrane</keyword>
<evidence type="ECO:0000313" key="2">
    <source>
        <dbReference type="EMBL" id="KAK7591284.1"/>
    </source>
</evidence>
<accession>A0AAN9TL82</accession>
<keyword evidence="1" id="KW-1133">Transmembrane helix</keyword>
<sequence>MCCVSSEWAADNSTLVADSNLQNVEWHEIRDNLIDSNHVPNEALNGVYSECILGLSFACLQRKLIAFLFELDRVKSINLFGNAVMVIRKKNVPVDTAESARIAQYVDQSYLKEVIDHLVDRFFDNHFLRVRIPRYLDDYGAVEAGEELLYLDIDFKTDHLISEREDRRYKLRKRPKKSKSSRKVKKKKFKLKGLKKLMMVIGLMTCLKLAALAPIFLGMIGLKAMKALVFSIMALTIHKMMFLQKFDFSSLLSSGHEGSSGGGHGSGWDRNINEVPPTASTSSLPYYIEPPSPYSSHLASA</sequence>